<accession>A0A7H1NQJ1</accession>
<dbReference type="PANTHER" id="PTHR43708:SF5">
    <property type="entry name" value="CONSERVED EXPRESSED OXIDOREDUCTASE (EUROFUNG)-RELATED"/>
    <property type="match status" value="1"/>
</dbReference>
<dbReference type="Pfam" id="PF01408">
    <property type="entry name" value="GFO_IDH_MocA"/>
    <property type="match status" value="1"/>
</dbReference>
<dbReference type="InterPro" id="IPR000683">
    <property type="entry name" value="Gfo/Idh/MocA-like_OxRdtase_N"/>
</dbReference>
<organism evidence="5 6">
    <name type="scientific">Entomobacter blattae</name>
    <dbReference type="NCBI Taxonomy" id="2762277"/>
    <lineage>
        <taxon>Bacteria</taxon>
        <taxon>Pseudomonadati</taxon>
        <taxon>Pseudomonadota</taxon>
        <taxon>Alphaproteobacteria</taxon>
        <taxon>Acetobacterales</taxon>
        <taxon>Acetobacteraceae</taxon>
        <taxon>Entomobacter</taxon>
    </lineage>
</organism>
<name>A0A7H1NQJ1_9PROT</name>
<keyword evidence="2 5" id="KW-0560">Oxidoreductase</keyword>
<protein>
    <submittedName>
        <fullName evidence="5">Putative oxidoreductase YdgJ</fullName>
        <ecNumber evidence="5">1.-.-.-</ecNumber>
    </submittedName>
</protein>
<dbReference type="Gene3D" id="3.30.360.10">
    <property type="entry name" value="Dihydrodipicolinate Reductase, domain 2"/>
    <property type="match status" value="1"/>
</dbReference>
<dbReference type="PANTHER" id="PTHR43708">
    <property type="entry name" value="CONSERVED EXPRESSED OXIDOREDUCTASE (EUROFUNG)"/>
    <property type="match status" value="1"/>
</dbReference>
<evidence type="ECO:0000259" key="4">
    <source>
        <dbReference type="Pfam" id="PF02894"/>
    </source>
</evidence>
<dbReference type="KEGG" id="ebla:JGUZn3_08180"/>
<comment type="similarity">
    <text evidence="1">Belongs to the Gfo/Idh/MocA family.</text>
</comment>
<dbReference type="InterPro" id="IPR036291">
    <property type="entry name" value="NAD(P)-bd_dom_sf"/>
</dbReference>
<reference evidence="5 6" key="1">
    <citation type="submission" date="2020-08" db="EMBL/GenBank/DDBJ databases">
        <title>Complete genome sequence of Entomobacter blattae G55GP.</title>
        <authorList>
            <person name="Poehlein A."/>
            <person name="Guzman J."/>
            <person name="Daniel R."/>
            <person name="Vilcinskas A."/>
        </authorList>
    </citation>
    <scope>NUCLEOTIDE SEQUENCE [LARGE SCALE GENOMIC DNA]</scope>
    <source>
        <strain evidence="5 6">G55GP</strain>
    </source>
</reference>
<dbReference type="EMBL" id="CP060244">
    <property type="protein sequence ID" value="QNT78051.1"/>
    <property type="molecule type" value="Genomic_DNA"/>
</dbReference>
<evidence type="ECO:0000259" key="3">
    <source>
        <dbReference type="Pfam" id="PF01408"/>
    </source>
</evidence>
<evidence type="ECO:0000313" key="5">
    <source>
        <dbReference type="EMBL" id="QNT78051.1"/>
    </source>
</evidence>
<dbReference type="Pfam" id="PF02894">
    <property type="entry name" value="GFO_IDH_MocA_C"/>
    <property type="match status" value="1"/>
</dbReference>
<dbReference type="InterPro" id="IPR051317">
    <property type="entry name" value="Gfo/Idh/MocA_oxidoreduct"/>
</dbReference>
<dbReference type="SUPFAM" id="SSF51735">
    <property type="entry name" value="NAD(P)-binding Rossmann-fold domains"/>
    <property type="match status" value="1"/>
</dbReference>
<proteinExistence type="inferred from homology"/>
<dbReference type="Proteomes" id="UP000516349">
    <property type="component" value="Chromosome"/>
</dbReference>
<sequence length="360" mass="39931">MPFPVRTALMGYGYAGSTFHAPLLLSTKALSLDLILSSKSQTLSDLFSSMGVKTTSREEDIYQNPEIDLVVIATPNNTHAALCQKALESGKHVVVDKPFTLTGAEARKLTALAKEKELILSVFQNRRWDSDFLTLSQAVKDIDLGTIVEFRSEMSRFRPQVRDRWREHPTPGGGLWYDLAPHLLDQTLCLFGLPQSIFVTLQTQRPSASTTDWFNALLTYPNRIAILEASMLAADPACRMLLRGSKGALFKQFGDRQETMLLEKTPLSDPLWGVDPDPMLYFSKEEKTPQRLTPLPGHYQAYYANIAAAINTTTSPVVSADQASSLMVLLEAGLLSAQNGKAVTPSYTPDEQKTWHPLLK</sequence>
<dbReference type="Gene3D" id="3.40.50.720">
    <property type="entry name" value="NAD(P)-binding Rossmann-like Domain"/>
    <property type="match status" value="1"/>
</dbReference>
<dbReference type="EC" id="1.-.-.-" evidence="5"/>
<feature type="domain" description="Gfo/Idh/MocA-like oxidoreductase N-terminal" evidence="3">
    <location>
        <begin position="6"/>
        <end position="122"/>
    </location>
</feature>
<dbReference type="GO" id="GO:0000166">
    <property type="term" value="F:nucleotide binding"/>
    <property type="evidence" value="ECO:0007669"/>
    <property type="project" value="InterPro"/>
</dbReference>
<gene>
    <name evidence="5" type="primary">ydgJ</name>
    <name evidence="5" type="ORF">JGUZn3_08180</name>
</gene>
<dbReference type="GO" id="GO:0016491">
    <property type="term" value="F:oxidoreductase activity"/>
    <property type="evidence" value="ECO:0007669"/>
    <property type="project" value="UniProtKB-KW"/>
</dbReference>
<dbReference type="InterPro" id="IPR004104">
    <property type="entry name" value="Gfo/Idh/MocA-like_OxRdtase_C"/>
</dbReference>
<evidence type="ECO:0000256" key="1">
    <source>
        <dbReference type="ARBA" id="ARBA00010928"/>
    </source>
</evidence>
<keyword evidence="6" id="KW-1185">Reference proteome</keyword>
<dbReference type="NCBIfam" id="NF008607">
    <property type="entry name" value="PRK11579.1"/>
    <property type="match status" value="1"/>
</dbReference>
<dbReference type="AlphaFoldDB" id="A0A7H1NQJ1"/>
<feature type="domain" description="Gfo/Idh/MocA-like oxidoreductase C-terminal" evidence="4">
    <location>
        <begin position="139"/>
        <end position="343"/>
    </location>
</feature>
<evidence type="ECO:0000313" key="6">
    <source>
        <dbReference type="Proteomes" id="UP000516349"/>
    </source>
</evidence>
<evidence type="ECO:0000256" key="2">
    <source>
        <dbReference type="ARBA" id="ARBA00023002"/>
    </source>
</evidence>
<dbReference type="RefSeq" id="WP_203414432.1">
    <property type="nucleotide sequence ID" value="NZ_CP060244.1"/>
</dbReference>